<organism evidence="1 2">
    <name type="scientific">Vararia minispora EC-137</name>
    <dbReference type="NCBI Taxonomy" id="1314806"/>
    <lineage>
        <taxon>Eukaryota</taxon>
        <taxon>Fungi</taxon>
        <taxon>Dikarya</taxon>
        <taxon>Basidiomycota</taxon>
        <taxon>Agaricomycotina</taxon>
        <taxon>Agaricomycetes</taxon>
        <taxon>Russulales</taxon>
        <taxon>Lachnocladiaceae</taxon>
        <taxon>Vararia</taxon>
    </lineage>
</organism>
<keyword evidence="2" id="KW-1185">Reference proteome</keyword>
<comment type="caution">
    <text evidence="1">The sequence shown here is derived from an EMBL/GenBank/DDBJ whole genome shotgun (WGS) entry which is preliminary data.</text>
</comment>
<accession>A0ACB8Q6B4</accession>
<reference evidence="1" key="1">
    <citation type="submission" date="2021-02" db="EMBL/GenBank/DDBJ databases">
        <authorList>
            <consortium name="DOE Joint Genome Institute"/>
            <person name="Ahrendt S."/>
            <person name="Looney B.P."/>
            <person name="Miyauchi S."/>
            <person name="Morin E."/>
            <person name="Drula E."/>
            <person name="Courty P.E."/>
            <person name="Chicoki N."/>
            <person name="Fauchery L."/>
            <person name="Kohler A."/>
            <person name="Kuo A."/>
            <person name="Labutti K."/>
            <person name="Pangilinan J."/>
            <person name="Lipzen A."/>
            <person name="Riley R."/>
            <person name="Andreopoulos W."/>
            <person name="He G."/>
            <person name="Johnson J."/>
            <person name="Barry K.W."/>
            <person name="Grigoriev I.V."/>
            <person name="Nagy L."/>
            <person name="Hibbett D."/>
            <person name="Henrissat B."/>
            <person name="Matheny P.B."/>
            <person name="Labbe J."/>
            <person name="Martin F."/>
        </authorList>
    </citation>
    <scope>NUCLEOTIDE SEQUENCE</scope>
    <source>
        <strain evidence="1">EC-137</strain>
    </source>
</reference>
<evidence type="ECO:0000313" key="2">
    <source>
        <dbReference type="Proteomes" id="UP000814128"/>
    </source>
</evidence>
<reference evidence="1" key="2">
    <citation type="journal article" date="2022" name="New Phytol.">
        <title>Evolutionary transition to the ectomycorrhizal habit in the genomes of a hyperdiverse lineage of mushroom-forming fungi.</title>
        <authorList>
            <person name="Looney B."/>
            <person name="Miyauchi S."/>
            <person name="Morin E."/>
            <person name="Drula E."/>
            <person name="Courty P.E."/>
            <person name="Kohler A."/>
            <person name="Kuo A."/>
            <person name="LaButti K."/>
            <person name="Pangilinan J."/>
            <person name="Lipzen A."/>
            <person name="Riley R."/>
            <person name="Andreopoulos W."/>
            <person name="He G."/>
            <person name="Johnson J."/>
            <person name="Nolan M."/>
            <person name="Tritt A."/>
            <person name="Barry K.W."/>
            <person name="Grigoriev I.V."/>
            <person name="Nagy L.G."/>
            <person name="Hibbett D."/>
            <person name="Henrissat B."/>
            <person name="Matheny P.B."/>
            <person name="Labbe J."/>
            <person name="Martin F.M."/>
        </authorList>
    </citation>
    <scope>NUCLEOTIDE SEQUENCE</scope>
    <source>
        <strain evidence="1">EC-137</strain>
    </source>
</reference>
<sequence>LTTVAQLSEHVVRVLGQNPGKFTLQGTNTYLIGRANPYILLDTGEGHPAYPPLLRTALADPAHPHLPDVSDIILTHHHADHVGGLPSPGTFTPSPSDGGPFHALHSDQILTGPTPSSQTLSILHTPGHTPDSIALLYAPDRALFTADTVLGQGTAVFEDLRLYLSSLERMRGAGAAYDVLYPAHGPVVRDGARTIGMYVAHRLEREAQVVGALRGAPPEGAEAWSTWALVGRLYAQYPPSLWEPAAGGLTLHLRKLVEEGRARAVGGEGKDATWVLVE</sequence>
<feature type="non-terminal residue" evidence="1">
    <location>
        <position position="1"/>
    </location>
</feature>
<name>A0ACB8Q6B4_9AGAM</name>
<gene>
    <name evidence="1" type="ORF">K488DRAFT_61986</name>
</gene>
<protein>
    <submittedName>
        <fullName evidence="1">Beta-lactamase-like protein</fullName>
    </submittedName>
</protein>
<evidence type="ECO:0000313" key="1">
    <source>
        <dbReference type="EMBL" id="KAI0027311.1"/>
    </source>
</evidence>
<dbReference type="Proteomes" id="UP000814128">
    <property type="component" value="Unassembled WGS sequence"/>
</dbReference>
<dbReference type="EMBL" id="MU273937">
    <property type="protein sequence ID" value="KAI0027311.1"/>
    <property type="molecule type" value="Genomic_DNA"/>
</dbReference>
<proteinExistence type="predicted"/>